<evidence type="ECO:0000259" key="3">
    <source>
        <dbReference type="PROSITE" id="PS50011"/>
    </source>
</evidence>
<dbReference type="PROSITE" id="PS00107">
    <property type="entry name" value="PROTEIN_KINASE_ATP"/>
    <property type="match status" value="1"/>
</dbReference>
<proteinExistence type="predicted"/>
<dbReference type="Gene3D" id="1.10.510.10">
    <property type="entry name" value="Transferase(Phosphotransferase) domain 1"/>
    <property type="match status" value="1"/>
</dbReference>
<feature type="domain" description="Protein kinase" evidence="3">
    <location>
        <begin position="359"/>
        <end position="640"/>
    </location>
</feature>
<dbReference type="SUPFAM" id="SSF56112">
    <property type="entry name" value="Protein kinase-like (PK-like)"/>
    <property type="match status" value="1"/>
</dbReference>
<dbReference type="Gene3D" id="3.30.200.20">
    <property type="entry name" value="Phosphorylase Kinase, domain 1"/>
    <property type="match status" value="1"/>
</dbReference>
<feature type="transmembrane region" description="Helical" evidence="2">
    <location>
        <begin position="230"/>
        <end position="263"/>
    </location>
</feature>
<keyword evidence="2" id="KW-0472">Membrane</keyword>
<dbReference type="Pfam" id="PF00069">
    <property type="entry name" value="Pkinase"/>
    <property type="match status" value="1"/>
</dbReference>
<organism evidence="4 5">
    <name type="scientific">Tetradesmus obliquus</name>
    <name type="common">Green alga</name>
    <name type="synonym">Acutodesmus obliquus</name>
    <dbReference type="NCBI Taxonomy" id="3088"/>
    <lineage>
        <taxon>Eukaryota</taxon>
        <taxon>Viridiplantae</taxon>
        <taxon>Chlorophyta</taxon>
        <taxon>core chlorophytes</taxon>
        <taxon>Chlorophyceae</taxon>
        <taxon>CS clade</taxon>
        <taxon>Sphaeropleales</taxon>
        <taxon>Scenedesmaceae</taxon>
        <taxon>Tetradesmus</taxon>
    </lineage>
</organism>
<dbReference type="PANTHER" id="PTHR44329:SF214">
    <property type="entry name" value="PROTEIN KINASE DOMAIN-CONTAINING PROTEIN"/>
    <property type="match status" value="1"/>
</dbReference>
<dbReference type="InterPro" id="IPR017441">
    <property type="entry name" value="Protein_kinase_ATP_BS"/>
</dbReference>
<name>A0ABY8U5P9_TETOB</name>
<feature type="binding site" evidence="1">
    <location>
        <position position="386"/>
    </location>
    <ligand>
        <name>ATP</name>
        <dbReference type="ChEBI" id="CHEBI:30616"/>
    </ligand>
</feature>
<dbReference type="Proteomes" id="UP001244341">
    <property type="component" value="Chromosome 7b"/>
</dbReference>
<keyword evidence="5" id="KW-1185">Reference proteome</keyword>
<reference evidence="4 5" key="1">
    <citation type="submission" date="2023-05" db="EMBL/GenBank/DDBJ databases">
        <title>A 100% complete, gapless, phased diploid assembly of the Scenedesmus obliquus UTEX 3031 genome.</title>
        <authorList>
            <person name="Biondi T.C."/>
            <person name="Hanschen E.R."/>
            <person name="Kwon T."/>
            <person name="Eng W."/>
            <person name="Kruse C.P.S."/>
            <person name="Koehler S.I."/>
            <person name="Kunde Y."/>
            <person name="Gleasner C.D."/>
            <person name="You Mak K.T."/>
            <person name="Polle J."/>
            <person name="Hovde B.T."/>
            <person name="Starkenburg S.R."/>
        </authorList>
    </citation>
    <scope>NUCLEOTIDE SEQUENCE [LARGE SCALE GENOMIC DNA]</scope>
    <source>
        <strain evidence="4 5">DOE0152z</strain>
    </source>
</reference>
<dbReference type="InterPro" id="IPR051681">
    <property type="entry name" value="Ser/Thr_Kinases-Pseudokinases"/>
</dbReference>
<keyword evidence="1" id="KW-0067">ATP-binding</keyword>
<dbReference type="InterPro" id="IPR001245">
    <property type="entry name" value="Ser-Thr/Tyr_kinase_cat_dom"/>
</dbReference>
<keyword evidence="2" id="KW-0812">Transmembrane</keyword>
<keyword evidence="2" id="KW-1133">Transmembrane helix</keyword>
<dbReference type="PROSITE" id="PS50011">
    <property type="entry name" value="PROTEIN_KINASE_DOM"/>
    <property type="match status" value="1"/>
</dbReference>
<evidence type="ECO:0000313" key="4">
    <source>
        <dbReference type="EMBL" id="WIA16690.1"/>
    </source>
</evidence>
<dbReference type="PANTHER" id="PTHR44329">
    <property type="entry name" value="SERINE/THREONINE-PROTEIN KINASE TNNI3K-RELATED"/>
    <property type="match status" value="1"/>
</dbReference>
<dbReference type="EMBL" id="CP126214">
    <property type="protein sequence ID" value="WIA16690.1"/>
    <property type="molecule type" value="Genomic_DNA"/>
</dbReference>
<keyword evidence="1" id="KW-0547">Nucleotide-binding</keyword>
<evidence type="ECO:0000313" key="5">
    <source>
        <dbReference type="Proteomes" id="UP001244341"/>
    </source>
</evidence>
<dbReference type="PRINTS" id="PR00109">
    <property type="entry name" value="TYRKINASE"/>
</dbReference>
<evidence type="ECO:0000256" key="1">
    <source>
        <dbReference type="PROSITE-ProRule" id="PRU10141"/>
    </source>
</evidence>
<dbReference type="InterPro" id="IPR000719">
    <property type="entry name" value="Prot_kinase_dom"/>
</dbReference>
<evidence type="ECO:0000256" key="2">
    <source>
        <dbReference type="SAM" id="Phobius"/>
    </source>
</evidence>
<gene>
    <name evidence="4" type="ORF">OEZ85_013348</name>
</gene>
<dbReference type="InterPro" id="IPR011009">
    <property type="entry name" value="Kinase-like_dom_sf"/>
</dbReference>
<protein>
    <recommendedName>
        <fullName evidence="3">Protein kinase domain-containing protein</fullName>
    </recommendedName>
</protein>
<sequence length="679" mass="73365">MQLRHALSDASVGTIIFTTDYSAGQQFSDYSGPYKEETPVLVINRNVTLTGLPGQQPLLDFDFNLSVLELCNTCTFTIEDMAIANDRRGADAQLDFFLGRGGSVLNLTNVIRKRVSCTSIEPALRLVHNTQRSPRFPARNGSKEQVYGAQDITFRGKVYPRTLHLKDYSVEFPRHYNGGYSLVLYNVYRMCDNFVDDSCLESRAADQCVYEHIMQLVQGKPGSKAGSSSAAAAALSAGAIAGIAVAAAAVAASIAALVLLLVIRRRRANSVPAVYACSNSFKDPEAAAAAAAGGKSVGAPGSLDSISPNDSSTAGTSRICAVVSTAPAPEGALQRTTSSSSAAAALEPAPGVVAAAYDLQFGVLLGSGSFGRVYRAKWRERDVAVKVIEHDSRMAAAVANEVQLMLSCNHPNVTPRGSSTEGGRLAPVGFGPCDLAEDNQWENVKTWLIQEFCDSGTLAKASGAWQPANEDDAQMLKRLVLLQDVAQGLRYLHSRNVVHGDLNARNVLITSSSSSLGGYSAKLADLGLSRTIKQHTTHHTTCTVGTMSHMPPELLRYGRMSTTVDIYSFGVMMWEMYCREVAFRELHYGQFFEYVVLRDLRPKVPPSMPEDYRLLMERCWSTNPADRPSSKMVCECLALMLTDRQQALGLSSVEHSSASYGSSGQHMLPLDTTGAAIRR</sequence>
<accession>A0ABY8U5P9</accession>